<dbReference type="Proteomes" id="UP000199686">
    <property type="component" value="Unassembled WGS sequence"/>
</dbReference>
<evidence type="ECO:0000313" key="3">
    <source>
        <dbReference type="Proteomes" id="UP000195947"/>
    </source>
</evidence>
<dbReference type="AlphaFoldDB" id="A0AB38BKL7"/>
<evidence type="ECO:0000313" key="2">
    <source>
        <dbReference type="EMBL" id="SFI09411.1"/>
    </source>
</evidence>
<dbReference type="EMBL" id="FOQC01000049">
    <property type="protein sequence ID" value="SFI09411.1"/>
    <property type="molecule type" value="Genomic_DNA"/>
</dbReference>
<organism evidence="2 4">
    <name type="scientific">Trichococcus flocculiformis</name>
    <dbReference type="NCBI Taxonomy" id="82803"/>
    <lineage>
        <taxon>Bacteria</taxon>
        <taxon>Bacillati</taxon>
        <taxon>Bacillota</taxon>
        <taxon>Bacilli</taxon>
        <taxon>Lactobacillales</taxon>
        <taxon>Carnobacteriaceae</taxon>
        <taxon>Trichococcus</taxon>
    </lineage>
</organism>
<sequence>MILNEHSNNPVYTTKQTPEPKYEIHILVRVFVLVFQITHGKKIQLHRYE</sequence>
<accession>A0AB38BKL7</accession>
<keyword evidence="3" id="KW-1185">Reference proteome</keyword>
<comment type="caution">
    <text evidence="2">The sequence shown here is derived from an EMBL/GenBank/DDBJ whole genome shotgun (WGS) entry which is preliminary data.</text>
</comment>
<evidence type="ECO:0000313" key="1">
    <source>
        <dbReference type="EMBL" id="CZR02227.1"/>
    </source>
</evidence>
<proteinExistence type="predicted"/>
<reference evidence="1 3" key="1">
    <citation type="submission" date="2016-02" db="EMBL/GenBank/DDBJ databases">
        <authorList>
            <person name="Strepis N."/>
        </authorList>
    </citation>
    <scope>NUCLEOTIDE SEQUENCE [LARGE SCALE GENOMIC DNA]</scope>
    <source>
        <strain evidence="1">Trichococcus flocculiformis</strain>
    </source>
</reference>
<dbReference type="EMBL" id="FJMZ01000045">
    <property type="protein sequence ID" value="CZR02227.1"/>
    <property type="molecule type" value="Genomic_DNA"/>
</dbReference>
<name>A0AB38BKL7_9LACT</name>
<evidence type="ECO:0000313" key="4">
    <source>
        <dbReference type="Proteomes" id="UP000199686"/>
    </source>
</evidence>
<reference evidence="2 4" key="2">
    <citation type="submission" date="2016-10" db="EMBL/GenBank/DDBJ databases">
        <authorList>
            <person name="Varghese N."/>
            <person name="Submissions S."/>
        </authorList>
    </citation>
    <scope>NUCLEOTIDE SEQUENCE [LARGE SCALE GENOMIC DNA]</scope>
    <source>
        <strain evidence="2 4">DSM 2094</strain>
    </source>
</reference>
<protein>
    <submittedName>
        <fullName evidence="2">Uncharacterized protein</fullName>
    </submittedName>
</protein>
<gene>
    <name evidence="2" type="ORF">SAMN04488507_10494</name>
    <name evidence="1" type="ORF">TFLO_2720</name>
</gene>
<dbReference type="Proteomes" id="UP000195947">
    <property type="component" value="Unassembled WGS sequence"/>
</dbReference>